<dbReference type="Pfam" id="PF08263">
    <property type="entry name" value="LRRNT_2"/>
    <property type="match status" value="1"/>
</dbReference>
<dbReference type="FunFam" id="3.80.10.10:FF:000041">
    <property type="entry name" value="LRR receptor-like serine/threonine-protein kinase ERECTA"/>
    <property type="match status" value="1"/>
</dbReference>
<evidence type="ECO:0000313" key="9">
    <source>
        <dbReference type="EMBL" id="RXI07525.1"/>
    </source>
</evidence>
<dbReference type="AlphaFoldDB" id="A0A498KPB5"/>
<dbReference type="GO" id="GO:0016020">
    <property type="term" value="C:membrane"/>
    <property type="evidence" value="ECO:0007669"/>
    <property type="project" value="UniProtKB-SubCell"/>
</dbReference>
<dbReference type="FunFam" id="3.80.10.10:FF:000565">
    <property type="entry name" value="Leucine-rich repeat receptor-like kinase protein FLORAL ORGAN NUMBER1"/>
    <property type="match status" value="1"/>
</dbReference>
<dbReference type="SUPFAM" id="SSF52058">
    <property type="entry name" value="L domain-like"/>
    <property type="match status" value="1"/>
</dbReference>
<keyword evidence="5" id="KW-0472">Membrane</keyword>
<dbReference type="Gene3D" id="3.80.10.10">
    <property type="entry name" value="Ribonuclease Inhibitor"/>
    <property type="match status" value="2"/>
</dbReference>
<protein>
    <recommendedName>
        <fullName evidence="8">Leucine-rich repeat-containing N-terminal plant-type domain-containing protein</fullName>
    </recommendedName>
</protein>
<dbReference type="InterPro" id="IPR050647">
    <property type="entry name" value="Plant_LRR-RLKs"/>
</dbReference>
<accession>A0A498KPB5</accession>
<dbReference type="GO" id="GO:0033612">
    <property type="term" value="F:receptor serine/threonine kinase binding"/>
    <property type="evidence" value="ECO:0007669"/>
    <property type="project" value="TreeGrafter"/>
</dbReference>
<evidence type="ECO:0000256" key="1">
    <source>
        <dbReference type="ARBA" id="ARBA00004370"/>
    </source>
</evidence>
<keyword evidence="3 7" id="KW-0732">Signal</keyword>
<reference evidence="9 10" key="1">
    <citation type="submission" date="2018-10" db="EMBL/GenBank/DDBJ databases">
        <title>A high-quality apple genome assembly.</title>
        <authorList>
            <person name="Hu J."/>
        </authorList>
    </citation>
    <scope>NUCLEOTIDE SEQUENCE [LARGE SCALE GENOMIC DNA]</scope>
    <source>
        <strain evidence="10">cv. HFTH1</strain>
        <tissue evidence="9">Young leaf</tissue>
    </source>
</reference>
<comment type="caution">
    <text evidence="9">The sequence shown here is derived from an EMBL/GenBank/DDBJ whole genome shotgun (WGS) entry which is preliminary data.</text>
</comment>
<proteinExistence type="predicted"/>
<feature type="domain" description="Leucine-rich repeat-containing N-terminal plant-type" evidence="8">
    <location>
        <begin position="43"/>
        <end position="82"/>
    </location>
</feature>
<keyword evidence="6" id="KW-0325">Glycoprotein</keyword>
<feature type="chain" id="PRO_5019797583" description="Leucine-rich repeat-containing N-terminal plant-type domain-containing protein" evidence="7">
    <location>
        <begin position="32"/>
        <end position="428"/>
    </location>
</feature>
<evidence type="ECO:0000256" key="6">
    <source>
        <dbReference type="ARBA" id="ARBA00023180"/>
    </source>
</evidence>
<evidence type="ECO:0000256" key="5">
    <source>
        <dbReference type="ARBA" id="ARBA00023136"/>
    </source>
</evidence>
<name>A0A498KPB5_MALDO</name>
<evidence type="ECO:0000259" key="8">
    <source>
        <dbReference type="Pfam" id="PF08263"/>
    </source>
</evidence>
<keyword evidence="2" id="KW-0433">Leucine-rich repeat</keyword>
<organism evidence="9 10">
    <name type="scientific">Malus domestica</name>
    <name type="common">Apple</name>
    <name type="synonym">Pyrus malus</name>
    <dbReference type="NCBI Taxonomy" id="3750"/>
    <lineage>
        <taxon>Eukaryota</taxon>
        <taxon>Viridiplantae</taxon>
        <taxon>Streptophyta</taxon>
        <taxon>Embryophyta</taxon>
        <taxon>Tracheophyta</taxon>
        <taxon>Spermatophyta</taxon>
        <taxon>Magnoliopsida</taxon>
        <taxon>eudicotyledons</taxon>
        <taxon>Gunneridae</taxon>
        <taxon>Pentapetalae</taxon>
        <taxon>rosids</taxon>
        <taxon>fabids</taxon>
        <taxon>Rosales</taxon>
        <taxon>Rosaceae</taxon>
        <taxon>Amygdaloideae</taxon>
        <taxon>Maleae</taxon>
        <taxon>Malus</taxon>
    </lineage>
</organism>
<sequence length="428" mass="47310">MEHPHTNGKLVLFKFLHGFILLCMMSTCPESTTLPSPTLLGNESDRLALLDFKKRITEDPLDVMSSWNRSLHFCSWVGVTCNRSTERVLILNLKAQKLVGSIPPSIGNLTHLTGINLNGNNFHGVIPQQIGRLRSLQYLNLSRNTFHGKIPTNLSHCTLLRLLNIESNLITGPIPNQLTALINLNILVISRNNLGGTIPGWIGNLSSLGTLYLEENNLQGSIPNELGHMAGLVEFSAAENNLSGMVPSSFYNISSIRIFSVVDNQLHGELPPNIGTMLPNLIEISWEYGTGGQVSILGDVYSYGILLLEMFTGKRPTDDMFNDGLSIYQFVTMALPDRVMDIVDPSLLINLEGDGDVNDDGHNIAILQEKSAPKRKNRDLVKAKKFEECLVAVMQIGLSCCAISPRERMLMDAVVRKMSSIRDSYLKV</sequence>
<keyword evidence="10" id="KW-1185">Reference proteome</keyword>
<comment type="subcellular location">
    <subcellularLocation>
        <location evidence="1">Membrane</location>
    </subcellularLocation>
</comment>
<evidence type="ECO:0000256" key="3">
    <source>
        <dbReference type="ARBA" id="ARBA00022729"/>
    </source>
</evidence>
<dbReference type="InterPro" id="IPR011009">
    <property type="entry name" value="Kinase-like_dom_sf"/>
</dbReference>
<keyword evidence="4" id="KW-0677">Repeat</keyword>
<evidence type="ECO:0000256" key="7">
    <source>
        <dbReference type="SAM" id="SignalP"/>
    </source>
</evidence>
<dbReference type="InterPro" id="IPR013210">
    <property type="entry name" value="LRR_N_plant-typ"/>
</dbReference>
<gene>
    <name evidence="9" type="ORF">DVH24_005298</name>
</gene>
<dbReference type="STRING" id="3750.A0A498KPB5"/>
<dbReference type="InterPro" id="IPR032675">
    <property type="entry name" value="LRR_dom_sf"/>
</dbReference>
<dbReference type="SUPFAM" id="SSF56112">
    <property type="entry name" value="Protein kinase-like (PK-like)"/>
    <property type="match status" value="1"/>
</dbReference>
<feature type="signal peptide" evidence="7">
    <location>
        <begin position="1"/>
        <end position="31"/>
    </location>
</feature>
<evidence type="ECO:0000313" key="10">
    <source>
        <dbReference type="Proteomes" id="UP000290289"/>
    </source>
</evidence>
<dbReference type="Gene3D" id="1.10.510.10">
    <property type="entry name" value="Transferase(Phosphotransferase) domain 1"/>
    <property type="match status" value="1"/>
</dbReference>
<evidence type="ECO:0000256" key="4">
    <source>
        <dbReference type="ARBA" id="ARBA00022737"/>
    </source>
</evidence>
<dbReference type="PANTHER" id="PTHR48056">
    <property type="entry name" value="LRR RECEPTOR-LIKE SERINE/THREONINE-PROTEIN KINASE-RELATED"/>
    <property type="match status" value="1"/>
</dbReference>
<dbReference type="Pfam" id="PF13855">
    <property type="entry name" value="LRR_8"/>
    <property type="match status" value="2"/>
</dbReference>
<dbReference type="InterPro" id="IPR001611">
    <property type="entry name" value="Leu-rich_rpt"/>
</dbReference>
<dbReference type="Proteomes" id="UP000290289">
    <property type="component" value="Chromosome 1"/>
</dbReference>
<evidence type="ECO:0000256" key="2">
    <source>
        <dbReference type="ARBA" id="ARBA00022614"/>
    </source>
</evidence>
<dbReference type="EMBL" id="RDQH01000327">
    <property type="protein sequence ID" value="RXI07525.1"/>
    <property type="molecule type" value="Genomic_DNA"/>
</dbReference>